<organism evidence="4 5">
    <name type="scientific">Nonomuraea spiralis</name>
    <dbReference type="NCBI Taxonomy" id="46182"/>
    <lineage>
        <taxon>Bacteria</taxon>
        <taxon>Bacillati</taxon>
        <taxon>Actinomycetota</taxon>
        <taxon>Actinomycetes</taxon>
        <taxon>Streptosporangiales</taxon>
        <taxon>Streptosporangiaceae</taxon>
        <taxon>Nonomuraea</taxon>
    </lineage>
</organism>
<evidence type="ECO:0000256" key="1">
    <source>
        <dbReference type="ARBA" id="ARBA00006034"/>
    </source>
</evidence>
<protein>
    <recommendedName>
        <fullName evidence="3">Cyclodipeptide synthase</fullName>
    </recommendedName>
</protein>
<evidence type="ECO:0000256" key="3">
    <source>
        <dbReference type="ARBA" id="ARBA00030771"/>
    </source>
</evidence>
<dbReference type="Proteomes" id="UP001589647">
    <property type="component" value="Unassembled WGS sequence"/>
</dbReference>
<evidence type="ECO:0000313" key="4">
    <source>
        <dbReference type="EMBL" id="MFB9200500.1"/>
    </source>
</evidence>
<dbReference type="InterPro" id="IPR038622">
    <property type="entry name" value="CDPS_sf"/>
</dbReference>
<sequence length="223" mass="24031">MSSVQAVPLTARCAKILAAREHAVVGVSAFNGFFTLRAIRSLLEWATRTFTGVHVLVPGVELAGTLIARGLPSGAALIKARSAANNTRNRVIRVLDGMDAANATVFDWNELAGNRPYRRSRRELERLVARDPAFRERCVAAVLPIVGGQELTPEQAANALPFLLAELPLMMNSPAILRTGSSVFCHPEPMPMVGELYAGSLPVSRSPHQGFVSPRLAPERSAD</sequence>
<dbReference type="NCBIfam" id="TIGR04539">
    <property type="entry name" value="tRNA_cyclodipep"/>
    <property type="match status" value="1"/>
</dbReference>
<dbReference type="EMBL" id="JBHMEI010000002">
    <property type="protein sequence ID" value="MFB9200500.1"/>
    <property type="molecule type" value="Genomic_DNA"/>
</dbReference>
<evidence type="ECO:0000256" key="2">
    <source>
        <dbReference type="ARBA" id="ARBA00022679"/>
    </source>
</evidence>
<name>A0ABV5I8Z6_9ACTN</name>
<proteinExistence type="inferred from homology"/>
<keyword evidence="2" id="KW-0808">Transferase</keyword>
<comment type="caution">
    <text evidence="4">The sequence shown here is derived from an EMBL/GenBank/DDBJ whole genome shotgun (WGS) entry which is preliminary data.</text>
</comment>
<dbReference type="Pfam" id="PF16715">
    <property type="entry name" value="CDPS"/>
    <property type="match status" value="1"/>
</dbReference>
<dbReference type="InterPro" id="IPR030903">
    <property type="entry name" value="CDPS"/>
</dbReference>
<accession>A0ABV5I8Z6</accession>
<reference evidence="4 5" key="1">
    <citation type="submission" date="2024-09" db="EMBL/GenBank/DDBJ databases">
        <authorList>
            <person name="Sun Q."/>
            <person name="Mori K."/>
        </authorList>
    </citation>
    <scope>NUCLEOTIDE SEQUENCE [LARGE SCALE GENOMIC DNA]</scope>
    <source>
        <strain evidence="4 5">CCM 3426</strain>
    </source>
</reference>
<gene>
    <name evidence="4" type="ORF">ACFFV7_04785</name>
</gene>
<keyword evidence="5" id="KW-1185">Reference proteome</keyword>
<comment type="similarity">
    <text evidence="1">Belongs to the CDPS family.</text>
</comment>
<dbReference type="Gene3D" id="3.40.50.11710">
    <property type="entry name" value="Cyclodipeptide synthase"/>
    <property type="match status" value="1"/>
</dbReference>
<dbReference type="RefSeq" id="WP_189650508.1">
    <property type="nucleotide sequence ID" value="NZ_BMRC01000014.1"/>
</dbReference>
<evidence type="ECO:0000313" key="5">
    <source>
        <dbReference type="Proteomes" id="UP001589647"/>
    </source>
</evidence>